<evidence type="ECO:0000259" key="16">
    <source>
        <dbReference type="PROSITE" id="PS50112"/>
    </source>
</evidence>
<feature type="transmembrane region" description="Helical" evidence="14">
    <location>
        <begin position="27"/>
        <end position="47"/>
    </location>
</feature>
<dbReference type="InterPro" id="IPR003660">
    <property type="entry name" value="HAMP_dom"/>
</dbReference>
<dbReference type="SUPFAM" id="SSF158472">
    <property type="entry name" value="HAMP domain-like"/>
    <property type="match status" value="1"/>
</dbReference>
<keyword evidence="19" id="KW-1185">Reference proteome</keyword>
<dbReference type="Pfam" id="PF02518">
    <property type="entry name" value="HATPase_c"/>
    <property type="match status" value="1"/>
</dbReference>
<dbReference type="InterPro" id="IPR036097">
    <property type="entry name" value="HisK_dim/P_sf"/>
</dbReference>
<dbReference type="InterPro" id="IPR029151">
    <property type="entry name" value="Sensor-like_sf"/>
</dbReference>
<dbReference type="SMART" id="SM00091">
    <property type="entry name" value="PAS"/>
    <property type="match status" value="1"/>
</dbReference>
<protein>
    <recommendedName>
        <fullName evidence="3">histidine kinase</fullName>
        <ecNumber evidence="3">2.7.13.3</ecNumber>
    </recommendedName>
</protein>
<evidence type="ECO:0000256" key="11">
    <source>
        <dbReference type="ARBA" id="ARBA00022989"/>
    </source>
</evidence>
<comment type="subcellular location">
    <subcellularLocation>
        <location evidence="2">Cell membrane</location>
        <topology evidence="2">Multi-pass membrane protein</topology>
    </subcellularLocation>
</comment>
<dbReference type="Pfam" id="PF00989">
    <property type="entry name" value="PAS"/>
    <property type="match status" value="1"/>
</dbReference>
<evidence type="ECO:0000256" key="3">
    <source>
        <dbReference type="ARBA" id="ARBA00012438"/>
    </source>
</evidence>
<dbReference type="PANTHER" id="PTHR43065">
    <property type="entry name" value="SENSOR HISTIDINE KINASE"/>
    <property type="match status" value="1"/>
</dbReference>
<dbReference type="Gene3D" id="3.30.450.20">
    <property type="entry name" value="PAS domain"/>
    <property type="match status" value="2"/>
</dbReference>
<dbReference type="PROSITE" id="PS50109">
    <property type="entry name" value="HIS_KIN"/>
    <property type="match status" value="1"/>
</dbReference>
<dbReference type="NCBIfam" id="TIGR00229">
    <property type="entry name" value="sensory_box"/>
    <property type="match status" value="1"/>
</dbReference>
<dbReference type="SMART" id="SM00304">
    <property type="entry name" value="HAMP"/>
    <property type="match status" value="1"/>
</dbReference>
<evidence type="ECO:0000313" key="18">
    <source>
        <dbReference type="EMBL" id="AJE02570.1"/>
    </source>
</evidence>
<dbReference type="Gene3D" id="6.10.340.10">
    <property type="match status" value="1"/>
</dbReference>
<proteinExistence type="predicted"/>
<dbReference type="SUPFAM" id="SSF55785">
    <property type="entry name" value="PYP-like sensor domain (PAS domain)"/>
    <property type="match status" value="1"/>
</dbReference>
<dbReference type="InterPro" id="IPR045671">
    <property type="entry name" value="NtrY-like_N"/>
</dbReference>
<evidence type="ECO:0000256" key="7">
    <source>
        <dbReference type="ARBA" id="ARBA00022692"/>
    </source>
</evidence>
<dbReference type="Gene3D" id="3.30.565.10">
    <property type="entry name" value="Histidine kinase-like ATPase, C-terminal domain"/>
    <property type="match status" value="1"/>
</dbReference>
<evidence type="ECO:0000256" key="5">
    <source>
        <dbReference type="ARBA" id="ARBA00022553"/>
    </source>
</evidence>
<keyword evidence="8" id="KW-0547">Nucleotide-binding</keyword>
<reference evidence="18 19" key="1">
    <citation type="journal article" date="2015" name="Genome Announc.">
        <title>Complete Genome of Geobacter pickeringii G13T, a Metal-Reducing Isolate from Sedimentary Kaolin Deposits.</title>
        <authorList>
            <person name="Badalamenti J.P."/>
            <person name="Bond D.R."/>
        </authorList>
    </citation>
    <scope>NUCLEOTIDE SEQUENCE [LARGE SCALE GENOMIC DNA]</scope>
    <source>
        <strain evidence="18 19">G13</strain>
    </source>
</reference>
<keyword evidence="6" id="KW-0808">Transferase</keyword>
<dbReference type="SMART" id="SM00387">
    <property type="entry name" value="HATPase_c"/>
    <property type="match status" value="1"/>
</dbReference>
<dbReference type="InterPro" id="IPR000014">
    <property type="entry name" value="PAS"/>
</dbReference>
<keyword evidence="7 14" id="KW-0812">Transmembrane</keyword>
<dbReference type="SUPFAM" id="SSF55874">
    <property type="entry name" value="ATPase domain of HSP90 chaperone/DNA topoisomerase II/histidine kinase"/>
    <property type="match status" value="1"/>
</dbReference>
<dbReference type="Gene3D" id="1.10.287.130">
    <property type="match status" value="1"/>
</dbReference>
<keyword evidence="11 14" id="KW-1133">Transmembrane helix</keyword>
<dbReference type="InterPro" id="IPR017232">
    <property type="entry name" value="NtrY"/>
</dbReference>
<dbReference type="InterPro" id="IPR003594">
    <property type="entry name" value="HATPase_dom"/>
</dbReference>
<dbReference type="HOGENOM" id="CLU_019564_1_0_7"/>
<evidence type="ECO:0000256" key="13">
    <source>
        <dbReference type="ARBA" id="ARBA00023136"/>
    </source>
</evidence>
<dbReference type="GO" id="GO:0006355">
    <property type="term" value="P:regulation of DNA-templated transcription"/>
    <property type="evidence" value="ECO:0007669"/>
    <property type="project" value="InterPro"/>
</dbReference>
<accession>A0A0B5BDF4</accession>
<dbReference type="STRING" id="345632.GPICK_03530"/>
<dbReference type="InterPro" id="IPR003661">
    <property type="entry name" value="HisK_dim/P_dom"/>
</dbReference>
<keyword evidence="10" id="KW-0067">ATP-binding</keyword>
<dbReference type="GO" id="GO:0005524">
    <property type="term" value="F:ATP binding"/>
    <property type="evidence" value="ECO:0007669"/>
    <property type="project" value="UniProtKB-KW"/>
</dbReference>
<keyword evidence="12" id="KW-0902">Two-component regulatory system</keyword>
<dbReference type="PROSITE" id="PS50885">
    <property type="entry name" value="HAMP"/>
    <property type="match status" value="1"/>
</dbReference>
<dbReference type="InterPro" id="IPR005467">
    <property type="entry name" value="His_kinase_dom"/>
</dbReference>
<dbReference type="Pfam" id="PF00672">
    <property type="entry name" value="HAMP"/>
    <property type="match status" value="1"/>
</dbReference>
<dbReference type="CDD" id="cd06225">
    <property type="entry name" value="HAMP"/>
    <property type="match status" value="1"/>
</dbReference>
<name>A0A0B5BDF4_9BACT</name>
<keyword evidence="9 18" id="KW-0418">Kinase</keyword>
<dbReference type="CDD" id="cd00082">
    <property type="entry name" value="HisKA"/>
    <property type="match status" value="1"/>
</dbReference>
<dbReference type="OrthoDB" id="9781147at2"/>
<evidence type="ECO:0000256" key="2">
    <source>
        <dbReference type="ARBA" id="ARBA00004651"/>
    </source>
</evidence>
<dbReference type="Proteomes" id="UP000057609">
    <property type="component" value="Chromosome"/>
</dbReference>
<dbReference type="SUPFAM" id="SSF47384">
    <property type="entry name" value="Homodimeric domain of signal transducing histidine kinase"/>
    <property type="match status" value="1"/>
</dbReference>
<evidence type="ECO:0000259" key="15">
    <source>
        <dbReference type="PROSITE" id="PS50109"/>
    </source>
</evidence>
<sequence>MDQNQHQQAPLIPPPERELRKRRREGVIIVLSLLLIIALTWTEMHLSQLSSDAPMGSNILIFGIINVIILLILLLIYLVFRNVAKMLMERQGKALGRTLQTKLVIAFMGLSLVPTMLLFFVSASYVNMSIRNWFNNQIESSLAESLEVAQTYYRNSAANALYYGRQISTIIRDQRLLNEQNLPVLKELIRQKQKEYNLGIVEVYSSQNEELVRAANPGIPGGEFTTPSSEDIKAGLNGRELTRVNTIGKADLIRGIVPIYSTWKADEVVGAVVVNYYVPYSLVEKMREITGSYQEFRQLKLLKNPIRTGYILALFLVTMVIVFLAVWFGLHLANSLTTPLKELAEATRQVAEGNLEVQLGQRTNDEIGMLVAAFNKMTEDLRLNQAALNQTNEELLRSNQELDERRRYMEIVLRNVTAGVISVDRTGILTTVNTSAERLLQINTKQVLGRNFREVLKTEQLDVLKGLLRDMVMAKQDTISRQITIPVHDTRATLLFNLTVLRDESGEFLGTVVVFDDLTKLIKAQRMAAWREVARRIAHEIKNPLTPIQLSAQRLRRRYLPRFAAEDTVFDECTAMIVKSVDELKTLVDEFSSFARMPAATPSPNDINGIIREAVTLYRQGHRTIDFSFREEERLPPLLLDRDQIKRVFINLLDNAVAAIDGEGRIEIESSYNAELKMATITVADTGHGIAPEDKPRLFEPYFSTKKTGTGLGLAIVNTIIADHHGYIRVRDHEPRGTKFVIELPVTV</sequence>
<dbReference type="InterPro" id="IPR013767">
    <property type="entry name" value="PAS_fold"/>
</dbReference>
<feature type="transmembrane region" description="Helical" evidence="14">
    <location>
        <begin position="310"/>
        <end position="333"/>
    </location>
</feature>
<feature type="transmembrane region" description="Helical" evidence="14">
    <location>
        <begin position="59"/>
        <end position="80"/>
    </location>
</feature>
<evidence type="ECO:0000259" key="17">
    <source>
        <dbReference type="PROSITE" id="PS50885"/>
    </source>
</evidence>
<dbReference type="Pfam" id="PF19312">
    <property type="entry name" value="NtrY_N"/>
    <property type="match status" value="1"/>
</dbReference>
<dbReference type="EC" id="2.7.13.3" evidence="3"/>
<dbReference type="GO" id="GO:0000155">
    <property type="term" value="F:phosphorelay sensor kinase activity"/>
    <property type="evidence" value="ECO:0007669"/>
    <property type="project" value="InterPro"/>
</dbReference>
<keyword evidence="4" id="KW-1003">Cell membrane</keyword>
<feature type="transmembrane region" description="Helical" evidence="14">
    <location>
        <begin position="101"/>
        <end position="126"/>
    </location>
</feature>
<dbReference type="PIRSF" id="PIRSF037532">
    <property type="entry name" value="STHK_NtrY"/>
    <property type="match status" value="1"/>
</dbReference>
<dbReference type="InterPro" id="IPR036890">
    <property type="entry name" value="HATPase_C_sf"/>
</dbReference>
<dbReference type="Pfam" id="PF00512">
    <property type="entry name" value="HisKA"/>
    <property type="match status" value="1"/>
</dbReference>
<evidence type="ECO:0000256" key="4">
    <source>
        <dbReference type="ARBA" id="ARBA00022475"/>
    </source>
</evidence>
<evidence type="ECO:0000256" key="12">
    <source>
        <dbReference type="ARBA" id="ARBA00023012"/>
    </source>
</evidence>
<gene>
    <name evidence="18" type="ORF">GPICK_03530</name>
</gene>
<comment type="catalytic activity">
    <reaction evidence="1">
        <text>ATP + protein L-histidine = ADP + protein N-phospho-L-histidine.</text>
        <dbReference type="EC" id="2.7.13.3"/>
    </reaction>
</comment>
<evidence type="ECO:0000256" key="1">
    <source>
        <dbReference type="ARBA" id="ARBA00000085"/>
    </source>
</evidence>
<dbReference type="CDD" id="cd00130">
    <property type="entry name" value="PAS"/>
    <property type="match status" value="1"/>
</dbReference>
<keyword evidence="5" id="KW-0597">Phosphoprotein</keyword>
<evidence type="ECO:0000256" key="9">
    <source>
        <dbReference type="ARBA" id="ARBA00022777"/>
    </source>
</evidence>
<dbReference type="PROSITE" id="PS50112">
    <property type="entry name" value="PAS"/>
    <property type="match status" value="1"/>
</dbReference>
<dbReference type="AlphaFoldDB" id="A0A0B5BDF4"/>
<evidence type="ECO:0000256" key="14">
    <source>
        <dbReference type="SAM" id="Phobius"/>
    </source>
</evidence>
<evidence type="ECO:0000256" key="8">
    <source>
        <dbReference type="ARBA" id="ARBA00022741"/>
    </source>
</evidence>
<evidence type="ECO:0000313" key="19">
    <source>
        <dbReference type="Proteomes" id="UP000057609"/>
    </source>
</evidence>
<dbReference type="KEGG" id="gpi:GPICK_03530"/>
<organism evidence="18 19">
    <name type="scientific">Geobacter pickeringii</name>
    <dbReference type="NCBI Taxonomy" id="345632"/>
    <lineage>
        <taxon>Bacteria</taxon>
        <taxon>Pseudomonadati</taxon>
        <taxon>Thermodesulfobacteriota</taxon>
        <taxon>Desulfuromonadia</taxon>
        <taxon>Geobacterales</taxon>
        <taxon>Geobacteraceae</taxon>
        <taxon>Geobacter</taxon>
    </lineage>
</organism>
<dbReference type="InterPro" id="IPR035965">
    <property type="entry name" value="PAS-like_dom_sf"/>
</dbReference>
<dbReference type="RefSeq" id="WP_039740564.1">
    <property type="nucleotide sequence ID" value="NZ_CP009788.1"/>
</dbReference>
<dbReference type="PRINTS" id="PR00344">
    <property type="entry name" value="BCTRLSENSOR"/>
</dbReference>
<dbReference type="EMBL" id="CP009788">
    <property type="protein sequence ID" value="AJE02570.1"/>
    <property type="molecule type" value="Genomic_DNA"/>
</dbReference>
<dbReference type="SMART" id="SM00388">
    <property type="entry name" value="HisKA"/>
    <property type="match status" value="1"/>
</dbReference>
<dbReference type="PANTHER" id="PTHR43065:SF42">
    <property type="entry name" value="TWO-COMPONENT SENSOR PPRA"/>
    <property type="match status" value="1"/>
</dbReference>
<evidence type="ECO:0000256" key="6">
    <source>
        <dbReference type="ARBA" id="ARBA00022679"/>
    </source>
</evidence>
<feature type="domain" description="Histidine kinase" evidence="15">
    <location>
        <begin position="536"/>
        <end position="748"/>
    </location>
</feature>
<feature type="domain" description="HAMP" evidence="17">
    <location>
        <begin position="334"/>
        <end position="386"/>
    </location>
</feature>
<evidence type="ECO:0000256" key="10">
    <source>
        <dbReference type="ARBA" id="ARBA00022840"/>
    </source>
</evidence>
<feature type="domain" description="PAS" evidence="16">
    <location>
        <begin position="405"/>
        <end position="475"/>
    </location>
</feature>
<dbReference type="InterPro" id="IPR004358">
    <property type="entry name" value="Sig_transdc_His_kin-like_C"/>
</dbReference>
<dbReference type="SUPFAM" id="SSF103190">
    <property type="entry name" value="Sensory domain-like"/>
    <property type="match status" value="1"/>
</dbReference>
<keyword evidence="13 14" id="KW-0472">Membrane</keyword>
<dbReference type="GO" id="GO:0005886">
    <property type="term" value="C:plasma membrane"/>
    <property type="evidence" value="ECO:0007669"/>
    <property type="project" value="UniProtKB-SubCell"/>
</dbReference>